<keyword evidence="3 5" id="KW-0560">Oxidoreductase</keyword>
<dbReference type="AlphaFoldDB" id="K2J4M6"/>
<dbReference type="PIRSF" id="PIRSF000183">
    <property type="entry name" value="Alanine_dh"/>
    <property type="match status" value="1"/>
</dbReference>
<dbReference type="SUPFAM" id="SSF51735">
    <property type="entry name" value="NAD(P)-binding Rossmann-fold domains"/>
    <property type="match status" value="1"/>
</dbReference>
<dbReference type="RefSeq" id="WP_008482298.1">
    <property type="nucleotide sequence ID" value="NZ_AMRI01000001.1"/>
</dbReference>
<evidence type="ECO:0000313" key="12">
    <source>
        <dbReference type="Proteomes" id="UP000006755"/>
    </source>
</evidence>
<dbReference type="Pfam" id="PF01262">
    <property type="entry name" value="AlaDh_PNT_C"/>
    <property type="match status" value="1"/>
</dbReference>
<evidence type="ECO:0000313" key="11">
    <source>
        <dbReference type="EMBL" id="EKE77986.1"/>
    </source>
</evidence>
<dbReference type="PANTHER" id="PTHR42795:SF1">
    <property type="entry name" value="ALANINE DEHYDROGENASE"/>
    <property type="match status" value="1"/>
</dbReference>
<feature type="binding site" evidence="7">
    <location>
        <position position="15"/>
    </location>
    <ligand>
        <name>substrate</name>
    </ligand>
</feature>
<dbReference type="STRING" id="745411.B3C1_00960"/>
<dbReference type="SMART" id="SM01003">
    <property type="entry name" value="AlaDh_PNT_N"/>
    <property type="match status" value="1"/>
</dbReference>
<feature type="binding site" evidence="8">
    <location>
        <begin position="239"/>
        <end position="240"/>
    </location>
    <ligand>
        <name>NAD(+)</name>
        <dbReference type="ChEBI" id="CHEBI:57540"/>
    </ligand>
</feature>
<protein>
    <recommendedName>
        <fullName evidence="2 5">Alanine dehydrogenase</fullName>
        <ecNumber evidence="2 5">1.4.1.1</ecNumber>
    </recommendedName>
</protein>
<feature type="binding site" evidence="8">
    <location>
        <position position="198"/>
    </location>
    <ligand>
        <name>NAD(+)</name>
        <dbReference type="ChEBI" id="CHEBI:57540"/>
    </ligand>
</feature>
<evidence type="ECO:0000256" key="6">
    <source>
        <dbReference type="PIRSR" id="PIRSR000183-1"/>
    </source>
</evidence>
<dbReference type="Pfam" id="PF05222">
    <property type="entry name" value="AlaDh_PNT_N"/>
    <property type="match status" value="1"/>
</dbReference>
<dbReference type="EC" id="1.4.1.1" evidence="2 5"/>
<feature type="binding site" evidence="8">
    <location>
        <begin position="298"/>
        <end position="301"/>
    </location>
    <ligand>
        <name>NAD(+)</name>
        <dbReference type="ChEBI" id="CHEBI:57540"/>
    </ligand>
</feature>
<dbReference type="InterPro" id="IPR008141">
    <property type="entry name" value="Ala_DH"/>
</dbReference>
<evidence type="ECO:0000256" key="5">
    <source>
        <dbReference type="PIRNR" id="PIRNR000183"/>
    </source>
</evidence>
<evidence type="ECO:0000259" key="10">
    <source>
        <dbReference type="SMART" id="SM01003"/>
    </source>
</evidence>
<evidence type="ECO:0000256" key="1">
    <source>
        <dbReference type="ARBA" id="ARBA00005689"/>
    </source>
</evidence>
<dbReference type="GO" id="GO:0005886">
    <property type="term" value="C:plasma membrane"/>
    <property type="evidence" value="ECO:0007669"/>
    <property type="project" value="TreeGrafter"/>
</dbReference>
<feature type="active site" description="Proton donor/acceptor" evidence="6">
    <location>
        <position position="270"/>
    </location>
</feature>
<reference evidence="11 12" key="1">
    <citation type="journal article" date="2012" name="J. Bacteriol.">
        <title>Genome Sequence of Gallaecimonas xiamenensis Type Strain 3-C-1.</title>
        <authorList>
            <person name="Lai Q."/>
            <person name="Wang L."/>
            <person name="Wang W."/>
            <person name="Shao Z."/>
        </authorList>
    </citation>
    <scope>NUCLEOTIDE SEQUENCE [LARGE SCALE GENOMIC DNA]</scope>
    <source>
        <strain evidence="11 12">3-C-1</strain>
    </source>
</reference>
<feature type="binding site" evidence="8">
    <location>
        <position position="134"/>
    </location>
    <ligand>
        <name>NAD(+)</name>
        <dbReference type="ChEBI" id="CHEBI:57540"/>
    </ligand>
</feature>
<keyword evidence="12" id="KW-1185">Reference proteome</keyword>
<dbReference type="GO" id="GO:0042853">
    <property type="term" value="P:L-alanine catabolic process"/>
    <property type="evidence" value="ECO:0007669"/>
    <property type="project" value="InterPro"/>
</dbReference>
<dbReference type="PATRIC" id="fig|745411.4.peg.184"/>
<comment type="similarity">
    <text evidence="1 5">Belongs to the AlaDH/PNT family.</text>
</comment>
<dbReference type="InterPro" id="IPR007698">
    <property type="entry name" value="AlaDH/PNT_NAD(H)-bd"/>
</dbReference>
<dbReference type="CDD" id="cd05305">
    <property type="entry name" value="L-AlaDH"/>
    <property type="match status" value="1"/>
</dbReference>
<feature type="domain" description="Alanine dehydrogenase/pyridine nucleotide transhydrogenase NAD(H)-binding" evidence="9">
    <location>
        <begin position="149"/>
        <end position="297"/>
    </location>
</feature>
<dbReference type="NCBIfam" id="TIGR00518">
    <property type="entry name" value="alaDH"/>
    <property type="match status" value="1"/>
</dbReference>
<organism evidence="11 12">
    <name type="scientific">Gallaecimonas xiamenensis 3-C-1</name>
    <dbReference type="NCBI Taxonomy" id="745411"/>
    <lineage>
        <taxon>Bacteria</taxon>
        <taxon>Pseudomonadati</taxon>
        <taxon>Pseudomonadota</taxon>
        <taxon>Gammaproteobacteria</taxon>
        <taxon>Enterobacterales</taxon>
        <taxon>Gallaecimonadaceae</taxon>
        <taxon>Gallaecimonas</taxon>
    </lineage>
</organism>
<evidence type="ECO:0000256" key="2">
    <source>
        <dbReference type="ARBA" id="ARBA00012897"/>
    </source>
</evidence>
<keyword evidence="4 5" id="KW-0520">NAD</keyword>
<name>K2J4M6_9GAMM</name>
<dbReference type="eggNOG" id="COG0686">
    <property type="taxonomic scope" value="Bacteria"/>
</dbReference>
<dbReference type="GO" id="GO:0000166">
    <property type="term" value="F:nucleotide binding"/>
    <property type="evidence" value="ECO:0007669"/>
    <property type="project" value="UniProtKB-KW"/>
</dbReference>
<feature type="binding site" evidence="7">
    <location>
        <position position="75"/>
    </location>
    <ligand>
        <name>substrate</name>
    </ligand>
</feature>
<comment type="caution">
    <text evidence="11">The sequence shown here is derived from an EMBL/GenBank/DDBJ whole genome shotgun (WGS) entry which is preliminary data.</text>
</comment>
<feature type="active site" description="Proton donor/acceptor" evidence="6">
    <location>
        <position position="96"/>
    </location>
</feature>
<feature type="binding site" evidence="8">
    <location>
        <begin position="267"/>
        <end position="270"/>
    </location>
    <ligand>
        <name>NAD(+)</name>
        <dbReference type="ChEBI" id="CHEBI:57540"/>
    </ligand>
</feature>
<dbReference type="SUPFAM" id="SSF52283">
    <property type="entry name" value="Formate/glycerate dehydrogenase catalytic domain-like"/>
    <property type="match status" value="1"/>
</dbReference>
<dbReference type="SMART" id="SM01002">
    <property type="entry name" value="AlaDh_PNT_C"/>
    <property type="match status" value="1"/>
</dbReference>
<comment type="catalytic activity">
    <reaction evidence="5">
        <text>L-alanine + NAD(+) + H2O = pyruvate + NH4(+) + NADH + H(+)</text>
        <dbReference type="Rhea" id="RHEA:18405"/>
        <dbReference type="ChEBI" id="CHEBI:15361"/>
        <dbReference type="ChEBI" id="CHEBI:15377"/>
        <dbReference type="ChEBI" id="CHEBI:15378"/>
        <dbReference type="ChEBI" id="CHEBI:28938"/>
        <dbReference type="ChEBI" id="CHEBI:57540"/>
        <dbReference type="ChEBI" id="CHEBI:57945"/>
        <dbReference type="ChEBI" id="CHEBI:57972"/>
        <dbReference type="EC" id="1.4.1.1"/>
    </reaction>
</comment>
<proteinExistence type="inferred from homology"/>
<feature type="domain" description="Alanine dehydrogenase/pyridine nucleotide transhydrogenase N-terminal" evidence="10">
    <location>
        <begin position="4"/>
        <end position="137"/>
    </location>
</feature>
<evidence type="ECO:0000256" key="8">
    <source>
        <dbReference type="PIRSR" id="PIRSR000183-3"/>
    </source>
</evidence>
<dbReference type="OrthoDB" id="9804592at2"/>
<evidence type="ECO:0000256" key="3">
    <source>
        <dbReference type="ARBA" id="ARBA00023002"/>
    </source>
</evidence>
<sequence length="372" mass="39291">MIIGVPKEIKNHEYRVGMVPASVRELVNHGHQVVVETNAGLGIGFTDEDYVAAGAAILASAEEVFAKAEMIVKVKEPLANERARLRQDQLLFTYLHLAPDLPQTEDLVKSGAVCIAYETVTDDRGGLPLLAPMSEVAGRMSIQAGAQALEKSRGGRGVLISGVPGTDPAKVVVIGGGVVGSNAARIAVGMRADVTILDRSIDTLRRLDAEFGGRAKVVYSTADALERHVLEADLVIGAVLIPGAAAPKLVTADHIKRMKQGAAIVDVAIDQGGCFETSKATTHAEPTYIVDDVVHYCVANMPGAVARTSTFALNNATLPYIIKLANKGYKQALLDDKHLLAGLNVMHGKVTCKEVAEAHNLAYVDPKALLGA</sequence>
<dbReference type="Gene3D" id="3.40.50.720">
    <property type="entry name" value="NAD(P)-binding Rossmann-like Domain"/>
    <property type="match status" value="2"/>
</dbReference>
<dbReference type="EMBL" id="AMRI01000001">
    <property type="protein sequence ID" value="EKE77986.1"/>
    <property type="molecule type" value="Genomic_DNA"/>
</dbReference>
<evidence type="ECO:0000259" key="9">
    <source>
        <dbReference type="SMART" id="SM01002"/>
    </source>
</evidence>
<accession>K2J4M6</accession>
<gene>
    <name evidence="11" type="ORF">B3C1_00960</name>
</gene>
<dbReference type="FunFam" id="3.40.50.720:FF:000049">
    <property type="entry name" value="Alanine dehydrogenase"/>
    <property type="match status" value="1"/>
</dbReference>
<evidence type="ECO:0000256" key="4">
    <source>
        <dbReference type="ARBA" id="ARBA00023027"/>
    </source>
</evidence>
<evidence type="ECO:0000256" key="7">
    <source>
        <dbReference type="PIRSR" id="PIRSR000183-2"/>
    </source>
</evidence>
<dbReference type="InterPro" id="IPR007886">
    <property type="entry name" value="AlaDH/PNT_N"/>
</dbReference>
<dbReference type="GO" id="GO:0000286">
    <property type="term" value="F:alanine dehydrogenase activity"/>
    <property type="evidence" value="ECO:0007669"/>
    <property type="project" value="UniProtKB-UniRule"/>
</dbReference>
<dbReference type="Proteomes" id="UP000006755">
    <property type="component" value="Unassembled WGS sequence"/>
</dbReference>
<dbReference type="InterPro" id="IPR036291">
    <property type="entry name" value="NAD(P)-bd_dom_sf"/>
</dbReference>
<keyword evidence="8" id="KW-0547">Nucleotide-binding</keyword>
<dbReference type="PANTHER" id="PTHR42795">
    <property type="entry name" value="ALANINE DEHYDROGENASE"/>
    <property type="match status" value="1"/>
</dbReference>
<feature type="binding site" evidence="8">
    <location>
        <position position="220"/>
    </location>
    <ligand>
        <name>NAD(+)</name>
        <dbReference type="ChEBI" id="CHEBI:57540"/>
    </ligand>
</feature>